<proteinExistence type="predicted"/>
<dbReference type="Proteomes" id="UP001056120">
    <property type="component" value="Linkage Group LG13"/>
</dbReference>
<protein>
    <submittedName>
        <fullName evidence="1">Uncharacterized protein</fullName>
    </submittedName>
</protein>
<dbReference type="EMBL" id="CM042030">
    <property type="protein sequence ID" value="KAI3786389.1"/>
    <property type="molecule type" value="Genomic_DNA"/>
</dbReference>
<evidence type="ECO:0000313" key="2">
    <source>
        <dbReference type="Proteomes" id="UP001056120"/>
    </source>
</evidence>
<comment type="caution">
    <text evidence="1">The sequence shown here is derived from an EMBL/GenBank/DDBJ whole genome shotgun (WGS) entry which is preliminary data.</text>
</comment>
<name>A0ACB9GSB5_9ASTR</name>
<sequence length="352" mass="39524">MSSAHSQAESFEETRSEYRSTECTLTERPRAKSPPPDAKVIGFISGGSDICGTSYSAAKRNAKEAKTENGDKPIRTSSLTEEKVICFDEEDINNIQDPHHDGLVITLYVANHFIRRILIDGGSSVNIIQHEVLKKMGIPDFEIISKSSVLVGFCGEVKNTIGEIELPIYIEGTLDTRHESSTLNISPTCQDANPLGVMEINSDQQEAKNCYTSSMKASVKTRQGYQLTMQARDVLETKEQDVKEVSLDAENSDVKILVGSNISEDIEKDILNFLRGRKAIFAWKHEDMTSISKDIITHKLGIDKSFRPIHQKRRKFAPERNVIIQEEVERLLKSGMIREVKFPRWLANVVVV</sequence>
<reference evidence="1 2" key="2">
    <citation type="journal article" date="2022" name="Mol. Ecol. Resour.">
        <title>The genomes of chicory, endive, great burdock and yacon provide insights into Asteraceae paleo-polyploidization history and plant inulin production.</title>
        <authorList>
            <person name="Fan W."/>
            <person name="Wang S."/>
            <person name="Wang H."/>
            <person name="Wang A."/>
            <person name="Jiang F."/>
            <person name="Liu H."/>
            <person name="Zhao H."/>
            <person name="Xu D."/>
            <person name="Zhang Y."/>
        </authorList>
    </citation>
    <scope>NUCLEOTIDE SEQUENCE [LARGE SCALE GENOMIC DNA]</scope>
    <source>
        <strain evidence="2">cv. Yunnan</strain>
        <tissue evidence="1">Leaves</tissue>
    </source>
</reference>
<reference evidence="2" key="1">
    <citation type="journal article" date="2022" name="Mol. Ecol. Resour.">
        <title>The genomes of chicory, endive, great burdock and yacon provide insights into Asteraceae palaeo-polyploidization history and plant inulin production.</title>
        <authorList>
            <person name="Fan W."/>
            <person name="Wang S."/>
            <person name="Wang H."/>
            <person name="Wang A."/>
            <person name="Jiang F."/>
            <person name="Liu H."/>
            <person name="Zhao H."/>
            <person name="Xu D."/>
            <person name="Zhang Y."/>
        </authorList>
    </citation>
    <scope>NUCLEOTIDE SEQUENCE [LARGE SCALE GENOMIC DNA]</scope>
    <source>
        <strain evidence="2">cv. Yunnan</strain>
    </source>
</reference>
<organism evidence="1 2">
    <name type="scientific">Smallanthus sonchifolius</name>
    <dbReference type="NCBI Taxonomy" id="185202"/>
    <lineage>
        <taxon>Eukaryota</taxon>
        <taxon>Viridiplantae</taxon>
        <taxon>Streptophyta</taxon>
        <taxon>Embryophyta</taxon>
        <taxon>Tracheophyta</taxon>
        <taxon>Spermatophyta</taxon>
        <taxon>Magnoliopsida</taxon>
        <taxon>eudicotyledons</taxon>
        <taxon>Gunneridae</taxon>
        <taxon>Pentapetalae</taxon>
        <taxon>asterids</taxon>
        <taxon>campanulids</taxon>
        <taxon>Asterales</taxon>
        <taxon>Asteraceae</taxon>
        <taxon>Asteroideae</taxon>
        <taxon>Heliantheae alliance</taxon>
        <taxon>Millerieae</taxon>
        <taxon>Smallanthus</taxon>
    </lineage>
</organism>
<gene>
    <name evidence="1" type="ORF">L1987_40030</name>
</gene>
<keyword evidence="2" id="KW-1185">Reference proteome</keyword>
<accession>A0ACB9GSB5</accession>
<evidence type="ECO:0000313" key="1">
    <source>
        <dbReference type="EMBL" id="KAI3786389.1"/>
    </source>
</evidence>